<protein>
    <submittedName>
        <fullName evidence="1">Uncharacterized protein</fullName>
    </submittedName>
</protein>
<sequence length="92" mass="10521">MRVHLRLQSQKLRFLQQPLRVHLLLAGCDQAAQIPLHPVHRRGQIVKLFAGGNLNIRALKIALGNLPHAAHQLPDRRVNPRVEIHGKGYRRQ</sequence>
<name>A0A644ZA75_9ZZZZ</name>
<proteinExistence type="predicted"/>
<organism evidence="1">
    <name type="scientific">bioreactor metagenome</name>
    <dbReference type="NCBI Taxonomy" id="1076179"/>
    <lineage>
        <taxon>unclassified sequences</taxon>
        <taxon>metagenomes</taxon>
        <taxon>ecological metagenomes</taxon>
    </lineage>
</organism>
<comment type="caution">
    <text evidence="1">The sequence shown here is derived from an EMBL/GenBank/DDBJ whole genome shotgun (WGS) entry which is preliminary data.</text>
</comment>
<dbReference type="AlphaFoldDB" id="A0A644ZA75"/>
<gene>
    <name evidence="1" type="ORF">SDC9_84217</name>
</gene>
<accession>A0A644ZA75</accession>
<dbReference type="EMBL" id="VSSQ01008005">
    <property type="protein sequence ID" value="MPM37599.1"/>
    <property type="molecule type" value="Genomic_DNA"/>
</dbReference>
<evidence type="ECO:0000313" key="1">
    <source>
        <dbReference type="EMBL" id="MPM37599.1"/>
    </source>
</evidence>
<reference evidence="1" key="1">
    <citation type="submission" date="2019-08" db="EMBL/GenBank/DDBJ databases">
        <authorList>
            <person name="Kucharzyk K."/>
            <person name="Murdoch R.W."/>
            <person name="Higgins S."/>
            <person name="Loffler F."/>
        </authorList>
    </citation>
    <scope>NUCLEOTIDE SEQUENCE</scope>
</reference>